<proteinExistence type="inferred from homology"/>
<dbReference type="Gramene" id="CDP01339">
    <property type="protein sequence ID" value="CDP01339"/>
    <property type="gene ID" value="GSCOC_T00034943001"/>
</dbReference>
<dbReference type="SUPFAM" id="SSF53474">
    <property type="entry name" value="alpha/beta-Hydrolases"/>
    <property type="match status" value="1"/>
</dbReference>
<feature type="domain" description="Alpha/beta hydrolase fold-3" evidence="2">
    <location>
        <begin position="75"/>
        <end position="299"/>
    </location>
</feature>
<dbReference type="OrthoDB" id="408631at2759"/>
<dbReference type="Proteomes" id="UP000295252">
    <property type="component" value="Chromosome II"/>
</dbReference>
<dbReference type="InterPro" id="IPR029058">
    <property type="entry name" value="AB_hydrolase_fold"/>
</dbReference>
<reference evidence="4" key="1">
    <citation type="journal article" date="2014" name="Science">
        <title>The coffee genome provides insight into the convergent evolution of caffeine biosynthesis.</title>
        <authorList>
            <person name="Denoeud F."/>
            <person name="Carretero-Paulet L."/>
            <person name="Dereeper A."/>
            <person name="Droc G."/>
            <person name="Guyot R."/>
            <person name="Pietrella M."/>
            <person name="Zheng C."/>
            <person name="Alberti A."/>
            <person name="Anthony F."/>
            <person name="Aprea G."/>
            <person name="Aury J.M."/>
            <person name="Bento P."/>
            <person name="Bernard M."/>
            <person name="Bocs S."/>
            <person name="Campa C."/>
            <person name="Cenci A."/>
            <person name="Combes M.C."/>
            <person name="Crouzillat D."/>
            <person name="Da Silva C."/>
            <person name="Daddiego L."/>
            <person name="De Bellis F."/>
            <person name="Dussert S."/>
            <person name="Garsmeur O."/>
            <person name="Gayraud T."/>
            <person name="Guignon V."/>
            <person name="Jahn K."/>
            <person name="Jamilloux V."/>
            <person name="Joet T."/>
            <person name="Labadie K."/>
            <person name="Lan T."/>
            <person name="Leclercq J."/>
            <person name="Lepelley M."/>
            <person name="Leroy T."/>
            <person name="Li L.T."/>
            <person name="Librado P."/>
            <person name="Lopez L."/>
            <person name="Munoz A."/>
            <person name="Noel B."/>
            <person name="Pallavicini A."/>
            <person name="Perrotta G."/>
            <person name="Poncet V."/>
            <person name="Pot D."/>
            <person name="Priyono X."/>
            <person name="Rigoreau M."/>
            <person name="Rouard M."/>
            <person name="Rozas J."/>
            <person name="Tranchant-Dubreuil C."/>
            <person name="VanBuren R."/>
            <person name="Zhang Q."/>
            <person name="Andrade A.C."/>
            <person name="Argout X."/>
            <person name="Bertrand B."/>
            <person name="de Kochko A."/>
            <person name="Graziosi G."/>
            <person name="Henry R.J."/>
            <person name="Jayarama X."/>
            <person name="Ming R."/>
            <person name="Nagai C."/>
            <person name="Rounsley S."/>
            <person name="Sankoff D."/>
            <person name="Giuliano G."/>
            <person name="Albert V.A."/>
            <person name="Wincker P."/>
            <person name="Lashermes P."/>
        </authorList>
    </citation>
    <scope>NUCLEOTIDE SEQUENCE [LARGE SCALE GENOMIC DNA]</scope>
    <source>
        <strain evidence="4">cv. DH200-94</strain>
    </source>
</reference>
<evidence type="ECO:0000313" key="3">
    <source>
        <dbReference type="EMBL" id="CDP01339.1"/>
    </source>
</evidence>
<keyword evidence="4" id="KW-1185">Reference proteome</keyword>
<dbReference type="PhylomeDB" id="A0A068TZH7"/>
<comment type="similarity">
    <text evidence="1">Belongs to the 'GDXG' lipolytic enzyme family.</text>
</comment>
<evidence type="ECO:0000256" key="1">
    <source>
        <dbReference type="ARBA" id="ARBA00010515"/>
    </source>
</evidence>
<dbReference type="AlphaFoldDB" id="A0A068TZH7"/>
<dbReference type="FunCoup" id="A0A068TZH7">
    <property type="interactions" value="108"/>
</dbReference>
<dbReference type="STRING" id="49390.A0A068TZH7"/>
<name>A0A068TZH7_COFCA</name>
<evidence type="ECO:0000259" key="2">
    <source>
        <dbReference type="Pfam" id="PF07859"/>
    </source>
</evidence>
<sequence length="322" mass="35702">MGSYNSEIADEVPPYLRVYKDGTVERLLGTEVTPAAFDSKTGVSSKDIIVIPEAGVTARLYRPNLVTKTQRLPLLVYFHGGAFCISSPSDPKYHNCLNLLVAEAKIIAVSVDYRLVPEHPLPAAYEDSWAVLKWVASHISGEGSEDWLRECVDFSKVFLAGDSAGANLSHHMAIRAGNADPPRIGGLKLRGTIMIHPYFWGEDPIGIEAKDPVRKGMVDKWWQFVCPSGKGCDDPLINPFVDGGAESLSRLACDFIIIFVAQNDILADRGRRYYEFLAKSKWQGKAEMVETPGEDHVFHIFNPCSDKARMLIKRCASFINQV</sequence>
<dbReference type="InParanoid" id="A0A068TZH7"/>
<accession>A0A068TZH7</accession>
<protein>
    <recommendedName>
        <fullName evidence="2">Alpha/beta hydrolase fold-3 domain-containing protein</fullName>
    </recommendedName>
</protein>
<dbReference type="OMA" id="HIFRPDC"/>
<gene>
    <name evidence="3" type="ORF">GSCOC_T00034943001</name>
</gene>
<dbReference type="ESTHER" id="cofca-a0a068tzh7">
    <property type="family name" value="Plant_carboxylesterase"/>
</dbReference>
<organism evidence="3 4">
    <name type="scientific">Coffea canephora</name>
    <name type="common">Robusta coffee</name>
    <dbReference type="NCBI Taxonomy" id="49390"/>
    <lineage>
        <taxon>Eukaryota</taxon>
        <taxon>Viridiplantae</taxon>
        <taxon>Streptophyta</taxon>
        <taxon>Embryophyta</taxon>
        <taxon>Tracheophyta</taxon>
        <taxon>Spermatophyta</taxon>
        <taxon>Magnoliopsida</taxon>
        <taxon>eudicotyledons</taxon>
        <taxon>Gunneridae</taxon>
        <taxon>Pentapetalae</taxon>
        <taxon>asterids</taxon>
        <taxon>lamiids</taxon>
        <taxon>Gentianales</taxon>
        <taxon>Rubiaceae</taxon>
        <taxon>Ixoroideae</taxon>
        <taxon>Gardenieae complex</taxon>
        <taxon>Bertiereae - Coffeeae clade</taxon>
        <taxon>Coffeeae</taxon>
        <taxon>Coffea</taxon>
    </lineage>
</organism>
<dbReference type="InterPro" id="IPR013094">
    <property type="entry name" value="AB_hydrolase_3"/>
</dbReference>
<dbReference type="InterPro" id="IPR050466">
    <property type="entry name" value="Carboxylest/Gibb_receptor"/>
</dbReference>
<dbReference type="PANTHER" id="PTHR23024:SF577">
    <property type="entry name" value="CARBOXYLESTERASE 2-RELATED"/>
    <property type="match status" value="1"/>
</dbReference>
<dbReference type="Gene3D" id="3.40.50.1820">
    <property type="entry name" value="alpha/beta hydrolase"/>
    <property type="match status" value="1"/>
</dbReference>
<dbReference type="EMBL" id="HG739090">
    <property type="protein sequence ID" value="CDP01339.1"/>
    <property type="molecule type" value="Genomic_DNA"/>
</dbReference>
<dbReference type="Pfam" id="PF07859">
    <property type="entry name" value="Abhydrolase_3"/>
    <property type="match status" value="1"/>
</dbReference>
<dbReference type="GO" id="GO:0016787">
    <property type="term" value="F:hydrolase activity"/>
    <property type="evidence" value="ECO:0007669"/>
    <property type="project" value="InterPro"/>
</dbReference>
<dbReference type="PANTHER" id="PTHR23024">
    <property type="entry name" value="ARYLACETAMIDE DEACETYLASE"/>
    <property type="match status" value="1"/>
</dbReference>
<evidence type="ECO:0000313" key="4">
    <source>
        <dbReference type="Proteomes" id="UP000295252"/>
    </source>
</evidence>